<dbReference type="GeneID" id="37272371"/>
<dbReference type="AlphaFoldDB" id="A0A316ZHT2"/>
<keyword evidence="4" id="KW-1185">Reference proteome</keyword>
<accession>A0A316ZHT2</accession>
<reference evidence="3 4" key="1">
    <citation type="journal article" date="2018" name="Mol. Biol. Evol.">
        <title>Broad Genomic Sampling Reveals a Smut Pathogenic Ancestry of the Fungal Clade Ustilaginomycotina.</title>
        <authorList>
            <person name="Kijpornyongpan T."/>
            <person name="Mondo S.J."/>
            <person name="Barry K."/>
            <person name="Sandor L."/>
            <person name="Lee J."/>
            <person name="Lipzen A."/>
            <person name="Pangilinan J."/>
            <person name="LaButti K."/>
            <person name="Hainaut M."/>
            <person name="Henrissat B."/>
            <person name="Grigoriev I.V."/>
            <person name="Spatafora J.W."/>
            <person name="Aime M.C."/>
        </authorList>
    </citation>
    <scope>NUCLEOTIDE SEQUENCE [LARGE SCALE GENOMIC DNA]</scope>
    <source>
        <strain evidence="3 4">MCA 4186</strain>
    </source>
</reference>
<feature type="region of interest" description="Disordered" evidence="2">
    <location>
        <begin position="1"/>
        <end position="34"/>
    </location>
</feature>
<name>A0A316ZHT2_9BASI</name>
<evidence type="ECO:0000256" key="1">
    <source>
        <dbReference type="SAM" id="Coils"/>
    </source>
</evidence>
<dbReference type="RefSeq" id="XP_025601105.1">
    <property type="nucleotide sequence ID" value="XM_025744827.1"/>
</dbReference>
<evidence type="ECO:0000313" key="3">
    <source>
        <dbReference type="EMBL" id="PWO00827.1"/>
    </source>
</evidence>
<evidence type="ECO:0000256" key="2">
    <source>
        <dbReference type="SAM" id="MobiDB-lite"/>
    </source>
</evidence>
<gene>
    <name evidence="3" type="ORF">FA09DRAFT_351863</name>
</gene>
<dbReference type="Proteomes" id="UP000245946">
    <property type="component" value="Unassembled WGS sequence"/>
</dbReference>
<keyword evidence="1" id="KW-0175">Coiled coil</keyword>
<feature type="coiled-coil region" evidence="1">
    <location>
        <begin position="166"/>
        <end position="200"/>
    </location>
</feature>
<sequence>MMSGMRASRASRQPCALQAGKRGNHSSSRPVKSGHLAITPQALEACGGRRLRPWCRTIMAGADPQQRLQTLVAPRRSSLPHHHLLCGRSSLQAPSLLQHLARTLATAASLLRPAVAARTSWSFLFTSGRASRSHRIPTFADAPHLDACVPTSATMPSSPSTPGDAAATSDAQAQVLQQQAQVLQQQAQMLQQQAQVLTQLSQLVQQLLQMVQQSAETTRPLQTTQRCTCRCCCARASPSPQQEALQVEPEHAGAPVRLFFDGADIRTSDCFSSDDAEMPAPPSPSAPASVSAAQRRNGAPHLPSARSSKRSSADAEAQAAEE</sequence>
<organism evidence="3 4">
    <name type="scientific">Tilletiopsis washingtonensis</name>
    <dbReference type="NCBI Taxonomy" id="58919"/>
    <lineage>
        <taxon>Eukaryota</taxon>
        <taxon>Fungi</taxon>
        <taxon>Dikarya</taxon>
        <taxon>Basidiomycota</taxon>
        <taxon>Ustilaginomycotina</taxon>
        <taxon>Exobasidiomycetes</taxon>
        <taxon>Entylomatales</taxon>
        <taxon>Entylomatales incertae sedis</taxon>
        <taxon>Tilletiopsis</taxon>
    </lineage>
</organism>
<feature type="region of interest" description="Disordered" evidence="2">
    <location>
        <begin position="270"/>
        <end position="322"/>
    </location>
</feature>
<evidence type="ECO:0000313" key="4">
    <source>
        <dbReference type="Proteomes" id="UP000245946"/>
    </source>
</evidence>
<dbReference type="EMBL" id="KZ819284">
    <property type="protein sequence ID" value="PWO00827.1"/>
    <property type="molecule type" value="Genomic_DNA"/>
</dbReference>
<protein>
    <submittedName>
        <fullName evidence="3">Uncharacterized protein</fullName>
    </submittedName>
</protein>
<proteinExistence type="predicted"/>